<dbReference type="InterPro" id="IPR013022">
    <property type="entry name" value="Xyl_isomerase-like_TIM-brl"/>
</dbReference>
<keyword evidence="2" id="KW-0413">Isomerase</keyword>
<reference evidence="2 3" key="1">
    <citation type="submission" date="2020-03" db="EMBL/GenBank/DDBJ databases">
        <title>Genomic Encyclopedia of Type Strains, Phase IV (KMG-IV): sequencing the most valuable type-strain genomes for metagenomic binning, comparative biology and taxonomic classification.</title>
        <authorList>
            <person name="Goeker M."/>
        </authorList>
    </citation>
    <scope>NUCLEOTIDE SEQUENCE [LARGE SCALE GENOMIC DNA]</scope>
    <source>
        <strain evidence="2 3">DSM 21299</strain>
    </source>
</reference>
<dbReference type="Proteomes" id="UP000576821">
    <property type="component" value="Unassembled WGS sequence"/>
</dbReference>
<evidence type="ECO:0000313" key="3">
    <source>
        <dbReference type="Proteomes" id="UP000576821"/>
    </source>
</evidence>
<dbReference type="InterPro" id="IPR050312">
    <property type="entry name" value="IolE/XylAMocC-like"/>
</dbReference>
<sequence length="287" mass="30829">MTDPKIVATYYTIAGDAYPGKPVASPFPLERRAAAAVAAGYYGMGLSGDDLAANVALHGTAGIRRILDDAGVQFLEIECLTDWFAQGDARAASDKMRRLWLDTAVEIGTRHIKVVGDLSDSGVSMDSMAADFRLLCDEAAQVGAHVSIEVFPLANIRDLTSGRQLIEQAGAANGGLLIDIWHMTRPGIPYEEVAALPVEYIKHVELDDAAAEVVGHLFDDSTDNRLLPGEGSFDVPAFLRAIAATGYDGCYGIEMLSHEFRALEPEEAARRSFDAVARQFALAREAA</sequence>
<name>A0A846M996_9SPHN</name>
<proteinExistence type="predicted"/>
<dbReference type="Pfam" id="PF01261">
    <property type="entry name" value="AP_endonuc_2"/>
    <property type="match status" value="1"/>
</dbReference>
<dbReference type="SUPFAM" id="SSF51658">
    <property type="entry name" value="Xylose isomerase-like"/>
    <property type="match status" value="1"/>
</dbReference>
<dbReference type="InterPro" id="IPR036237">
    <property type="entry name" value="Xyl_isomerase-like_sf"/>
</dbReference>
<protein>
    <submittedName>
        <fullName evidence="2">Sugar phosphate isomerase/epimerase</fullName>
    </submittedName>
</protein>
<organism evidence="2 3">
    <name type="scientific">Sphingobium vermicomposti</name>
    <dbReference type="NCBI Taxonomy" id="529005"/>
    <lineage>
        <taxon>Bacteria</taxon>
        <taxon>Pseudomonadati</taxon>
        <taxon>Pseudomonadota</taxon>
        <taxon>Alphaproteobacteria</taxon>
        <taxon>Sphingomonadales</taxon>
        <taxon>Sphingomonadaceae</taxon>
        <taxon>Sphingobium</taxon>
    </lineage>
</organism>
<dbReference type="AlphaFoldDB" id="A0A846M996"/>
<comment type="caution">
    <text evidence="2">The sequence shown here is derived from an EMBL/GenBank/DDBJ whole genome shotgun (WGS) entry which is preliminary data.</text>
</comment>
<dbReference type="EMBL" id="JAASQR010000004">
    <property type="protein sequence ID" value="NIJ17808.1"/>
    <property type="molecule type" value="Genomic_DNA"/>
</dbReference>
<evidence type="ECO:0000313" key="2">
    <source>
        <dbReference type="EMBL" id="NIJ17808.1"/>
    </source>
</evidence>
<gene>
    <name evidence="2" type="ORF">FHS54_002808</name>
</gene>
<dbReference type="RefSeq" id="WP_167304609.1">
    <property type="nucleotide sequence ID" value="NZ_JAASQR010000004.1"/>
</dbReference>
<evidence type="ECO:0000259" key="1">
    <source>
        <dbReference type="Pfam" id="PF01261"/>
    </source>
</evidence>
<accession>A0A846M996</accession>
<feature type="domain" description="Xylose isomerase-like TIM barrel" evidence="1">
    <location>
        <begin position="34"/>
        <end position="275"/>
    </location>
</feature>
<dbReference type="Gene3D" id="3.20.20.150">
    <property type="entry name" value="Divalent-metal-dependent TIM barrel enzymes"/>
    <property type="match status" value="1"/>
</dbReference>
<keyword evidence="3" id="KW-1185">Reference proteome</keyword>
<dbReference type="GO" id="GO:0016853">
    <property type="term" value="F:isomerase activity"/>
    <property type="evidence" value="ECO:0007669"/>
    <property type="project" value="UniProtKB-KW"/>
</dbReference>
<dbReference type="PANTHER" id="PTHR12110:SF48">
    <property type="entry name" value="BLL3656 PROTEIN"/>
    <property type="match status" value="1"/>
</dbReference>
<dbReference type="PANTHER" id="PTHR12110">
    <property type="entry name" value="HYDROXYPYRUVATE ISOMERASE"/>
    <property type="match status" value="1"/>
</dbReference>